<dbReference type="Proteomes" id="UP000322327">
    <property type="component" value="Unassembled WGS sequence"/>
</dbReference>
<evidence type="ECO:0000313" key="4">
    <source>
        <dbReference type="Proteomes" id="UP000322327"/>
    </source>
</evidence>
<keyword evidence="5" id="KW-1185">Reference proteome</keyword>
<dbReference type="AlphaFoldDB" id="A0A5C8DSM0"/>
<reference evidence="1" key="2">
    <citation type="submission" date="2019-01" db="EMBL/GenBank/DDBJ databases">
        <authorList>
            <person name="Thorell K."/>
        </authorList>
    </citation>
    <scope>NUCLEOTIDE SEQUENCE</scope>
    <source>
        <strain evidence="3">PC3053II</strain>
        <strain evidence="1">PC4597II</strain>
        <strain evidence="2">PC5099IV</strain>
    </source>
</reference>
<comment type="caution">
    <text evidence="1">The sequence shown here is derived from an EMBL/GenBank/DDBJ whole genome shotgun (WGS) entry which is preliminary data.</text>
</comment>
<dbReference type="Proteomes" id="UP000324336">
    <property type="component" value="Unassembled WGS sequence"/>
</dbReference>
<dbReference type="Proteomes" id="UP000322659">
    <property type="component" value="Unassembled WGS sequence"/>
</dbReference>
<dbReference type="EMBL" id="SAYI01000013">
    <property type="protein sequence ID" value="TXJ57144.1"/>
    <property type="molecule type" value="Genomic_DNA"/>
</dbReference>
<organism evidence="1 6">
    <name type="scientific">Brachyspira aalborgi</name>
    <dbReference type="NCBI Taxonomy" id="29522"/>
    <lineage>
        <taxon>Bacteria</taxon>
        <taxon>Pseudomonadati</taxon>
        <taxon>Spirochaetota</taxon>
        <taxon>Spirochaetia</taxon>
        <taxon>Brachyspirales</taxon>
        <taxon>Brachyspiraceae</taxon>
        <taxon>Brachyspira</taxon>
    </lineage>
</organism>
<accession>A0A5C8DSM0</accession>
<evidence type="ECO:0000313" key="2">
    <source>
        <dbReference type="EMBL" id="TXJ33385.1"/>
    </source>
</evidence>
<evidence type="ECO:0000313" key="6">
    <source>
        <dbReference type="Proteomes" id="UP000324336"/>
    </source>
</evidence>
<gene>
    <name evidence="2" type="ORF">EPJ71_03915</name>
    <name evidence="1" type="ORF">EPJ73_04410</name>
    <name evidence="3" type="ORF">EPJ76_03420</name>
</gene>
<evidence type="ECO:0000313" key="1">
    <source>
        <dbReference type="EMBL" id="TXJ26552.1"/>
    </source>
</evidence>
<dbReference type="EMBL" id="SAYA01000015">
    <property type="protein sequence ID" value="TXJ26552.1"/>
    <property type="molecule type" value="Genomic_DNA"/>
</dbReference>
<dbReference type="EMBL" id="SAXZ01000009">
    <property type="protein sequence ID" value="TXJ33385.1"/>
    <property type="molecule type" value="Genomic_DNA"/>
</dbReference>
<dbReference type="RefSeq" id="WP_021959352.1">
    <property type="nucleotide sequence ID" value="NZ_SAXV01000016.1"/>
</dbReference>
<evidence type="ECO:0000313" key="5">
    <source>
        <dbReference type="Proteomes" id="UP000322659"/>
    </source>
</evidence>
<evidence type="ECO:0000313" key="3">
    <source>
        <dbReference type="EMBL" id="TXJ57144.1"/>
    </source>
</evidence>
<protein>
    <recommendedName>
        <fullName evidence="7">PIN domain-containing protein</fullName>
    </recommendedName>
</protein>
<sequence length="282" mass="33773">MKNQKYNNKKVYLDLNIFIDLKDDENGNNIILKSKEHGFKYYYSFGHIYDFLSADENQLKNELKNIERIVDNNYIHYLTHKNKILPQYSYPISNVNTINKSKSKILNNKIYDNLDQYIEKTLHITNSIDRANLIIGINECLKIIKDDNLYKKYRNDLKNRQLHLDKFKKIINENTLKFWNGNLLAIASNIFDLIDTIEKNDDIKDPTRIPFKRITGDFYHCFFAIYCDYFITNDKKFLRKTKFIYDLLNEPIIRNSSKINFIKTKVCNLEKFIEELKKDCNL</sequence>
<reference evidence="4 5" key="1">
    <citation type="journal article" date="1992" name="Lakartidningen">
        <title>[Penicillin V and not amoxicillin is the first choice preparation in acute otitis].</title>
        <authorList>
            <person name="Kamme C."/>
            <person name="Lundgren K."/>
            <person name="Prellner K."/>
        </authorList>
    </citation>
    <scope>NUCLEOTIDE SEQUENCE [LARGE SCALE GENOMIC DNA]</scope>
    <source>
        <strain evidence="3 4">PC3053II</strain>
        <strain evidence="1 6">PC4597II</strain>
        <strain evidence="2 5">PC5099IV</strain>
    </source>
</reference>
<name>A0A5C8DSM0_9SPIR</name>
<evidence type="ECO:0008006" key="7">
    <source>
        <dbReference type="Google" id="ProtNLM"/>
    </source>
</evidence>
<proteinExistence type="predicted"/>